<dbReference type="SUPFAM" id="SSF56601">
    <property type="entry name" value="beta-lactamase/transpeptidase-like"/>
    <property type="match status" value="1"/>
</dbReference>
<dbReference type="Gene3D" id="3.40.710.10">
    <property type="entry name" value="DD-peptidase/beta-lactamase superfamily"/>
    <property type="match status" value="1"/>
</dbReference>
<reference evidence="2 3" key="1">
    <citation type="submission" date="2023-07" db="EMBL/GenBank/DDBJ databases">
        <title>Sequencing the genomes of 1000 actinobacteria strains.</title>
        <authorList>
            <person name="Klenk H.-P."/>
        </authorList>
    </citation>
    <scope>NUCLEOTIDE SEQUENCE [LARGE SCALE GENOMIC DNA]</scope>
    <source>
        <strain evidence="2 3">DSM 44388</strain>
    </source>
</reference>
<comment type="caution">
    <text evidence="2">The sequence shown here is derived from an EMBL/GenBank/DDBJ whole genome shotgun (WGS) entry which is preliminary data.</text>
</comment>
<dbReference type="InterPro" id="IPR001466">
    <property type="entry name" value="Beta-lactam-related"/>
</dbReference>
<dbReference type="InterPro" id="IPR012338">
    <property type="entry name" value="Beta-lactam/transpept-like"/>
</dbReference>
<dbReference type="InterPro" id="IPR050789">
    <property type="entry name" value="Diverse_Enzym_Activities"/>
</dbReference>
<dbReference type="PANTHER" id="PTHR43283">
    <property type="entry name" value="BETA-LACTAMASE-RELATED"/>
    <property type="match status" value="1"/>
</dbReference>
<evidence type="ECO:0000259" key="1">
    <source>
        <dbReference type="Pfam" id="PF00144"/>
    </source>
</evidence>
<name>A0ABT9P3Y8_9ACTN</name>
<sequence length="395" mass="41917">MPMSSGVVEKLHADMAAQVAAGETPGLVAGVVRGDEVDVFCAGHLGREGEEVMRRDTIFRIASMTKPMLALVALRLVDAGVFGLDEPVGRLLPELARPRVLRRLDGPVGDTVAAERAVTVRDLLAFTAGLGVVMAAPGQYPVQAEIEAAIGAPGPPRPAKTVPADEFLARLGTLPLLHQPGAEWMYNTASDVLGVLVSRAAGASLGEVMRAYLFEPIGMRDTGFWVPPESVDRLAVSYTFDETWQVFDLARGGQFTAPPPFESGAGGLVSTLDDCLAFSRLMLGGGVFEGRRLLSGELFAEMTRDQLTPAQKARTFWVPGFFDTHGWGFGMAVRTVAGDGESVGSYGWSGGLGTAWACDPARRGAGILLTQRAMTSPVPNPVMQAFWSAATAVWE</sequence>
<organism evidence="2 3">
    <name type="scientific">Kineosporia succinea</name>
    <dbReference type="NCBI Taxonomy" id="84632"/>
    <lineage>
        <taxon>Bacteria</taxon>
        <taxon>Bacillati</taxon>
        <taxon>Actinomycetota</taxon>
        <taxon>Actinomycetes</taxon>
        <taxon>Kineosporiales</taxon>
        <taxon>Kineosporiaceae</taxon>
        <taxon>Kineosporia</taxon>
    </lineage>
</organism>
<keyword evidence="3" id="KW-1185">Reference proteome</keyword>
<proteinExistence type="predicted"/>
<protein>
    <submittedName>
        <fullName evidence="2">CubicO group peptidase (Beta-lactamase class C family)</fullName>
    </submittedName>
</protein>
<dbReference type="Proteomes" id="UP001235712">
    <property type="component" value="Unassembled WGS sequence"/>
</dbReference>
<dbReference type="Pfam" id="PF00144">
    <property type="entry name" value="Beta-lactamase"/>
    <property type="match status" value="1"/>
</dbReference>
<evidence type="ECO:0000313" key="2">
    <source>
        <dbReference type="EMBL" id="MDP9827411.1"/>
    </source>
</evidence>
<accession>A0ABT9P3Y8</accession>
<gene>
    <name evidence="2" type="ORF">J2S57_003160</name>
</gene>
<feature type="domain" description="Beta-lactamase-related" evidence="1">
    <location>
        <begin position="15"/>
        <end position="373"/>
    </location>
</feature>
<dbReference type="PANTHER" id="PTHR43283:SF3">
    <property type="entry name" value="BETA-LACTAMASE FAMILY PROTEIN (AFU_ORTHOLOGUE AFUA_5G07500)"/>
    <property type="match status" value="1"/>
</dbReference>
<dbReference type="EMBL" id="JAUSQZ010000001">
    <property type="protein sequence ID" value="MDP9827411.1"/>
    <property type="molecule type" value="Genomic_DNA"/>
</dbReference>
<evidence type="ECO:0000313" key="3">
    <source>
        <dbReference type="Proteomes" id="UP001235712"/>
    </source>
</evidence>